<evidence type="ECO:0000313" key="1">
    <source>
        <dbReference type="EMBL" id="NMM43776.1"/>
    </source>
</evidence>
<dbReference type="Proteomes" id="UP000539372">
    <property type="component" value="Unassembled WGS sequence"/>
</dbReference>
<reference evidence="1 2" key="1">
    <citation type="submission" date="2020-04" db="EMBL/GenBank/DDBJ databases">
        <title>Rhodospirillaceae bacterium KN72 isolated from deep sea.</title>
        <authorList>
            <person name="Zhang D.-C."/>
        </authorList>
    </citation>
    <scope>NUCLEOTIDE SEQUENCE [LARGE SCALE GENOMIC DNA]</scope>
    <source>
        <strain evidence="1 2">KN72</strain>
    </source>
</reference>
<keyword evidence="2" id="KW-1185">Reference proteome</keyword>
<dbReference type="Gene3D" id="3.40.50.150">
    <property type="entry name" value="Vaccinia Virus protein VP39"/>
    <property type="match status" value="1"/>
</dbReference>
<keyword evidence="1" id="KW-0489">Methyltransferase</keyword>
<dbReference type="RefSeq" id="WP_169624024.1">
    <property type="nucleotide sequence ID" value="NZ_JABBNT010000001.1"/>
</dbReference>
<protein>
    <submittedName>
        <fullName evidence="1">Class I SAM-dependent methyltransferase</fullName>
    </submittedName>
</protein>
<evidence type="ECO:0000313" key="2">
    <source>
        <dbReference type="Proteomes" id="UP000539372"/>
    </source>
</evidence>
<dbReference type="InterPro" id="IPR029063">
    <property type="entry name" value="SAM-dependent_MTases_sf"/>
</dbReference>
<proteinExistence type="predicted"/>
<sequence>MSGLSDHLTNKHAGFRTPSAWVTRWADMVPPGRPVLDLACGNGRHGRFFLERGHPTLFVDKDLSAVSDLPKGNGTTLMEVDLEDGSPFPLADRQFGGVIVTCYLHRPILPAIIDAVAPGGALIYETFARGNEAYGHPAREAYLLEEGELLRAVDGVLSVRAYEHGYDALPKPGIRQRICAYRRAD</sequence>
<dbReference type="EMBL" id="JABBNT010000001">
    <property type="protein sequence ID" value="NMM43776.1"/>
    <property type="molecule type" value="Genomic_DNA"/>
</dbReference>
<keyword evidence="1" id="KW-0808">Transferase</keyword>
<dbReference type="AlphaFoldDB" id="A0A7Y0HDG1"/>
<name>A0A7Y0HDG1_9PROT</name>
<dbReference type="GO" id="GO:0032259">
    <property type="term" value="P:methylation"/>
    <property type="evidence" value="ECO:0007669"/>
    <property type="project" value="UniProtKB-KW"/>
</dbReference>
<dbReference type="GO" id="GO:0008168">
    <property type="term" value="F:methyltransferase activity"/>
    <property type="evidence" value="ECO:0007669"/>
    <property type="project" value="UniProtKB-KW"/>
</dbReference>
<gene>
    <name evidence="1" type="ORF">HH303_04765</name>
</gene>
<dbReference type="SUPFAM" id="SSF53335">
    <property type="entry name" value="S-adenosyl-L-methionine-dependent methyltransferases"/>
    <property type="match status" value="1"/>
</dbReference>
<accession>A0A7Y0HDG1</accession>
<comment type="caution">
    <text evidence="1">The sequence shown here is derived from an EMBL/GenBank/DDBJ whole genome shotgun (WGS) entry which is preliminary data.</text>
</comment>
<organism evidence="1 2">
    <name type="scientific">Pacificispira spongiicola</name>
    <dbReference type="NCBI Taxonomy" id="2729598"/>
    <lineage>
        <taxon>Bacteria</taxon>
        <taxon>Pseudomonadati</taxon>
        <taxon>Pseudomonadota</taxon>
        <taxon>Alphaproteobacteria</taxon>
        <taxon>Rhodospirillales</taxon>
        <taxon>Rhodospirillaceae</taxon>
        <taxon>Pacificispira</taxon>
    </lineage>
</organism>